<evidence type="ECO:0000313" key="2">
    <source>
        <dbReference type="Proteomes" id="UP000678499"/>
    </source>
</evidence>
<evidence type="ECO:0000313" key="1">
    <source>
        <dbReference type="EMBL" id="CAD7283596.1"/>
    </source>
</evidence>
<organism evidence="1">
    <name type="scientific">Notodromas monacha</name>
    <dbReference type="NCBI Taxonomy" id="399045"/>
    <lineage>
        <taxon>Eukaryota</taxon>
        <taxon>Metazoa</taxon>
        <taxon>Ecdysozoa</taxon>
        <taxon>Arthropoda</taxon>
        <taxon>Crustacea</taxon>
        <taxon>Oligostraca</taxon>
        <taxon>Ostracoda</taxon>
        <taxon>Podocopa</taxon>
        <taxon>Podocopida</taxon>
        <taxon>Cypridocopina</taxon>
        <taxon>Cypridoidea</taxon>
        <taxon>Cyprididae</taxon>
        <taxon>Notodromas</taxon>
    </lineage>
</organism>
<sequence length="163" mass="19161">MSSVLAPLTVASRRETQLEIRFKHVDHSRDPNNLQAAKTNKPSSHLLSHREQIENPSAYYRALFGIYGDVEEKPTPKRLTNWVGLSRLFVNEDSYGMLCGRYPERTFTRYLYHLNYGGCNRTLFRCDFQICAEICPYFFWDTRLEEDLMPLRHFLFCAPDVDL</sequence>
<dbReference type="EMBL" id="CAJPEX010005690">
    <property type="protein sequence ID" value="CAG0923748.1"/>
    <property type="molecule type" value="Genomic_DNA"/>
</dbReference>
<accession>A0A7R9BXZ2</accession>
<dbReference type="AlphaFoldDB" id="A0A7R9BXZ2"/>
<reference evidence="1" key="1">
    <citation type="submission" date="2020-11" db="EMBL/GenBank/DDBJ databases">
        <authorList>
            <person name="Tran Van P."/>
        </authorList>
    </citation>
    <scope>NUCLEOTIDE SEQUENCE</scope>
</reference>
<keyword evidence="2" id="KW-1185">Reference proteome</keyword>
<name>A0A7R9BXZ2_9CRUS</name>
<feature type="non-terminal residue" evidence="1">
    <location>
        <position position="163"/>
    </location>
</feature>
<protein>
    <submittedName>
        <fullName evidence="1">Uncharacterized protein</fullName>
    </submittedName>
</protein>
<gene>
    <name evidence="1" type="ORF">NMOB1V02_LOCUS11209</name>
</gene>
<proteinExistence type="predicted"/>
<dbReference type="EMBL" id="OA887727">
    <property type="protein sequence ID" value="CAD7283596.1"/>
    <property type="molecule type" value="Genomic_DNA"/>
</dbReference>
<dbReference type="Proteomes" id="UP000678499">
    <property type="component" value="Unassembled WGS sequence"/>
</dbReference>